<name>A0ABU2WXD6_9ACTN</name>
<dbReference type="InterPro" id="IPR001242">
    <property type="entry name" value="Condensation_dom"/>
</dbReference>
<dbReference type="InterPro" id="IPR036736">
    <property type="entry name" value="ACP-like_sf"/>
</dbReference>
<organism evidence="6 7">
    <name type="scientific">Micromonospora reichwaldensis</name>
    <dbReference type="NCBI Taxonomy" id="3075516"/>
    <lineage>
        <taxon>Bacteria</taxon>
        <taxon>Bacillati</taxon>
        <taxon>Actinomycetota</taxon>
        <taxon>Actinomycetes</taxon>
        <taxon>Micromonosporales</taxon>
        <taxon>Micromonosporaceae</taxon>
        <taxon>Micromonospora</taxon>
    </lineage>
</organism>
<dbReference type="PANTHER" id="PTHR45527">
    <property type="entry name" value="NONRIBOSOMAL PEPTIDE SYNTHETASE"/>
    <property type="match status" value="1"/>
</dbReference>
<dbReference type="InterPro" id="IPR042099">
    <property type="entry name" value="ANL_N_sf"/>
</dbReference>
<dbReference type="SUPFAM" id="SSF56801">
    <property type="entry name" value="Acetyl-CoA synthetase-like"/>
    <property type="match status" value="1"/>
</dbReference>
<dbReference type="SUPFAM" id="SSF52777">
    <property type="entry name" value="CoA-dependent acyltransferases"/>
    <property type="match status" value="3"/>
</dbReference>
<dbReference type="InterPro" id="IPR020845">
    <property type="entry name" value="AMP-binding_CS"/>
</dbReference>
<evidence type="ECO:0000313" key="7">
    <source>
        <dbReference type="Proteomes" id="UP001180973"/>
    </source>
</evidence>
<sequence>MTEQSPELADRVPGDEALLELPTDRPRTRAVGSRRADEPFAITGVMAEQVDALAGRIGTDRWVVLQTAWRLLLHRYSGQRRFVMGVMGVPVGSARAHEHTTEPGTVVECGDPGPLGFDALTRANASELRCLLGDPAERPGDRGHRAGSRARTARAVFAWYGEETTVHSEPLEPPVADGSTFRAEIRLTMTATSAGLDGRLSYDPELFDRDTTRRMVTHLMTLLGSAYADPHTPARLLTLLTSDETATITRQWGRGRAASTPDLCLHELFEKQADRVPDAVAVSCGDSTLTYGELERQANRLARLLRQRGIGPECRVGVLLGREPRVIVAILAILKAGAAYVPQDRDQPLERTATALAAADVSLTVADAHTADLLAATGLPVLDVDRHATELQAQPSDRPESLATPRNLAYVIFTSGSTGTPKGSMIEHRSAVNYLLWADSVLPTGHRQGTLVHTRLSFDFTVPCIFVPLLRGAEVVLLPDGARIDKVVDVLTGDADFDFVRLTPSHLEVLEGQLRLRGGGLATRTLFVGGEPLRLEVVRSLAARAAGLTVLSQYGATEVTVGGCCVDATAVAAAGGRGTTPLGRPNPNIEVYVLDEHLQPVPYGVVGEVVFGGSGVGRGYVSSPGLTAERFVPDHLGGRPGARLYRTGDLGRYRADGTLEIVGRRDRQVKVNGHRIELGDVENVLHTHPGVDRAVVGVVGRPDGRRHLVAHVQPRPLVEPVTARHLQEMCAAALPSYMVPTNIVIVETLRLTPNGKIDVRAISDHADHVGDEPSPLSPDEQRIARAWQTVLGVDVVASADDFFALGGDSLAAMRVVHLLEAAEQVRIGLDDIFAHPVLSALATRAEGVEGPAQPAVAAEESAGQPAGALSPTQSGQWLLHQVYPELPIYNVPLAYELTGQIDVAALNQALHLLVSRHEVLRTSFPESRGVSTLRVHPDVSVSLDEVDATGNEPAVLAAQMRLVARTSFDLERAPLLRASLVRLRPDRHVLLLCLHHIICDDWSIGVLTKELSELYDSIVESRAARLPTLDVTYSEFAAWYQRWLSGERLARQLDYWRSALAGYVPFDLPTDRPRPKQRPVSGDRVEIDLPGPLMGQLRATAEDHGCTLFMAVAATFQELLARYAGQDDVAMIVPVAGRHHPGTESLVGLLMNTVVLRVHAGGAPTFVEMMQRVRQSALGAFSNSDVPFVRLVQELSPPRDRSRQPFTQVAFALQSVTPAPVTFAGTEVRQLSIHNGTAKLDLMVEVIPVSPTRWSLRAEYATEIFDRDAIQELVLHFRQLLTAGARDPKAQLSGVQLVEERHPS</sequence>
<dbReference type="Proteomes" id="UP001180973">
    <property type="component" value="Unassembled WGS sequence"/>
</dbReference>
<dbReference type="Gene3D" id="3.30.300.30">
    <property type="match status" value="1"/>
</dbReference>
<dbReference type="InterPro" id="IPR045851">
    <property type="entry name" value="AMP-bd_C_sf"/>
</dbReference>
<evidence type="ECO:0000256" key="4">
    <source>
        <dbReference type="SAM" id="MobiDB-lite"/>
    </source>
</evidence>
<feature type="domain" description="Carrier" evidence="5">
    <location>
        <begin position="774"/>
        <end position="849"/>
    </location>
</feature>
<dbReference type="EMBL" id="JAVRFL010000017">
    <property type="protein sequence ID" value="MDT0530594.1"/>
    <property type="molecule type" value="Genomic_DNA"/>
</dbReference>
<dbReference type="InterPro" id="IPR010071">
    <property type="entry name" value="AA_adenyl_dom"/>
</dbReference>
<dbReference type="InterPro" id="IPR009081">
    <property type="entry name" value="PP-bd_ACP"/>
</dbReference>
<evidence type="ECO:0000256" key="1">
    <source>
        <dbReference type="ARBA" id="ARBA00001957"/>
    </source>
</evidence>
<dbReference type="Pfam" id="PF00550">
    <property type="entry name" value="PP-binding"/>
    <property type="match status" value="1"/>
</dbReference>
<dbReference type="Pfam" id="PF00668">
    <property type="entry name" value="Condensation"/>
    <property type="match status" value="1"/>
</dbReference>
<evidence type="ECO:0000313" key="6">
    <source>
        <dbReference type="EMBL" id="MDT0530594.1"/>
    </source>
</evidence>
<evidence type="ECO:0000259" key="5">
    <source>
        <dbReference type="PROSITE" id="PS50075"/>
    </source>
</evidence>
<keyword evidence="2" id="KW-0596">Phosphopantetheine</keyword>
<dbReference type="PROSITE" id="PS00012">
    <property type="entry name" value="PHOSPHOPANTETHEINE"/>
    <property type="match status" value="1"/>
</dbReference>
<dbReference type="InterPro" id="IPR006162">
    <property type="entry name" value="Ppantetheine_attach_site"/>
</dbReference>
<dbReference type="InterPro" id="IPR025110">
    <property type="entry name" value="AMP-bd_C"/>
</dbReference>
<dbReference type="Gene3D" id="3.30.559.10">
    <property type="entry name" value="Chloramphenicol acetyltransferase-like domain"/>
    <property type="match status" value="1"/>
</dbReference>
<evidence type="ECO:0000256" key="3">
    <source>
        <dbReference type="ARBA" id="ARBA00022553"/>
    </source>
</evidence>
<dbReference type="PANTHER" id="PTHR45527:SF1">
    <property type="entry name" value="FATTY ACID SYNTHASE"/>
    <property type="match status" value="1"/>
</dbReference>
<accession>A0ABU2WXD6</accession>
<dbReference type="Pfam" id="PF00501">
    <property type="entry name" value="AMP-binding"/>
    <property type="match status" value="1"/>
</dbReference>
<dbReference type="Pfam" id="PF13193">
    <property type="entry name" value="AMP-binding_C"/>
    <property type="match status" value="1"/>
</dbReference>
<evidence type="ECO:0000256" key="2">
    <source>
        <dbReference type="ARBA" id="ARBA00022450"/>
    </source>
</evidence>
<reference evidence="6" key="1">
    <citation type="submission" date="2023-09" db="EMBL/GenBank/DDBJ databases">
        <title>30 novel species of actinomycetes from the DSMZ collection.</title>
        <authorList>
            <person name="Nouioui I."/>
        </authorList>
    </citation>
    <scope>NUCLEOTIDE SEQUENCE</scope>
    <source>
        <strain evidence="6">DSM 115977</strain>
    </source>
</reference>
<gene>
    <name evidence="6" type="ORF">RM555_16495</name>
</gene>
<dbReference type="InterPro" id="IPR023213">
    <property type="entry name" value="CAT-like_dom_sf"/>
</dbReference>
<dbReference type="CDD" id="cd05930">
    <property type="entry name" value="A_NRPS"/>
    <property type="match status" value="1"/>
</dbReference>
<dbReference type="CDD" id="cd19531">
    <property type="entry name" value="LCL_NRPS-like"/>
    <property type="match status" value="1"/>
</dbReference>
<comment type="cofactor">
    <cofactor evidence="1">
        <name>pantetheine 4'-phosphate</name>
        <dbReference type="ChEBI" id="CHEBI:47942"/>
    </cofactor>
</comment>
<dbReference type="InterPro" id="IPR000873">
    <property type="entry name" value="AMP-dep_synth/lig_dom"/>
</dbReference>
<dbReference type="Gene3D" id="3.40.50.12780">
    <property type="entry name" value="N-terminal domain of ligase-like"/>
    <property type="match status" value="1"/>
</dbReference>
<keyword evidence="7" id="KW-1185">Reference proteome</keyword>
<dbReference type="NCBIfam" id="TIGR01733">
    <property type="entry name" value="AA-adenyl-dom"/>
    <property type="match status" value="1"/>
</dbReference>
<protein>
    <submittedName>
        <fullName evidence="6">Amino acid adenylation domain-containing protein</fullName>
    </submittedName>
</protein>
<keyword evidence="3" id="KW-0597">Phosphoprotein</keyword>
<comment type="caution">
    <text evidence="6">The sequence shown here is derived from an EMBL/GenBank/DDBJ whole genome shotgun (WGS) entry which is preliminary data.</text>
</comment>
<dbReference type="PROSITE" id="PS00455">
    <property type="entry name" value="AMP_BINDING"/>
    <property type="match status" value="1"/>
</dbReference>
<dbReference type="SUPFAM" id="SSF47336">
    <property type="entry name" value="ACP-like"/>
    <property type="match status" value="1"/>
</dbReference>
<dbReference type="Gene3D" id="1.10.1200.10">
    <property type="entry name" value="ACP-like"/>
    <property type="match status" value="1"/>
</dbReference>
<feature type="region of interest" description="Disordered" evidence="4">
    <location>
        <begin position="851"/>
        <end position="870"/>
    </location>
</feature>
<dbReference type="RefSeq" id="WP_311412579.1">
    <property type="nucleotide sequence ID" value="NZ_JAVRFL010000017.1"/>
</dbReference>
<dbReference type="PROSITE" id="PS50075">
    <property type="entry name" value="CARRIER"/>
    <property type="match status" value="1"/>
</dbReference>
<dbReference type="Gene3D" id="3.30.559.30">
    <property type="entry name" value="Nonribosomal peptide synthetase, condensation domain"/>
    <property type="match status" value="3"/>
</dbReference>
<proteinExistence type="predicted"/>